<protein>
    <submittedName>
        <fullName evidence="1">Uncharacterized protein</fullName>
    </submittedName>
</protein>
<sequence length="54" mass="5762">MGETDPSRRKGLLVGPGNLHYITESRNLNGTLNPISSDGIGNALRHSKYIGVQG</sequence>
<proteinExistence type="predicted"/>
<dbReference type="AlphaFoldDB" id="A0AAW2P152"/>
<reference evidence="1" key="2">
    <citation type="journal article" date="2024" name="Plant">
        <title>Genomic evolution and insights into agronomic trait innovations of Sesamum species.</title>
        <authorList>
            <person name="Miao H."/>
            <person name="Wang L."/>
            <person name="Qu L."/>
            <person name="Liu H."/>
            <person name="Sun Y."/>
            <person name="Le M."/>
            <person name="Wang Q."/>
            <person name="Wei S."/>
            <person name="Zheng Y."/>
            <person name="Lin W."/>
            <person name="Duan Y."/>
            <person name="Cao H."/>
            <person name="Xiong S."/>
            <person name="Wang X."/>
            <person name="Wei L."/>
            <person name="Li C."/>
            <person name="Ma Q."/>
            <person name="Ju M."/>
            <person name="Zhao R."/>
            <person name="Li G."/>
            <person name="Mu C."/>
            <person name="Tian Q."/>
            <person name="Mei H."/>
            <person name="Zhang T."/>
            <person name="Gao T."/>
            <person name="Zhang H."/>
        </authorList>
    </citation>
    <scope>NUCLEOTIDE SEQUENCE</scope>
    <source>
        <strain evidence="1">G02</strain>
    </source>
</reference>
<name>A0AAW2P152_SESRA</name>
<evidence type="ECO:0000313" key="1">
    <source>
        <dbReference type="EMBL" id="KAL0349612.1"/>
    </source>
</evidence>
<dbReference type="EMBL" id="JACGWJ010000018">
    <property type="protein sequence ID" value="KAL0349612.1"/>
    <property type="molecule type" value="Genomic_DNA"/>
</dbReference>
<comment type="caution">
    <text evidence="1">The sequence shown here is derived from an EMBL/GenBank/DDBJ whole genome shotgun (WGS) entry which is preliminary data.</text>
</comment>
<gene>
    <name evidence="1" type="ORF">Sradi_4110400</name>
</gene>
<accession>A0AAW2P152</accession>
<reference evidence="1" key="1">
    <citation type="submission" date="2020-06" db="EMBL/GenBank/DDBJ databases">
        <authorList>
            <person name="Li T."/>
            <person name="Hu X."/>
            <person name="Zhang T."/>
            <person name="Song X."/>
            <person name="Zhang H."/>
            <person name="Dai N."/>
            <person name="Sheng W."/>
            <person name="Hou X."/>
            <person name="Wei L."/>
        </authorList>
    </citation>
    <scope>NUCLEOTIDE SEQUENCE</scope>
    <source>
        <strain evidence="1">G02</strain>
        <tissue evidence="1">Leaf</tissue>
    </source>
</reference>
<organism evidence="1">
    <name type="scientific">Sesamum radiatum</name>
    <name type="common">Black benniseed</name>
    <dbReference type="NCBI Taxonomy" id="300843"/>
    <lineage>
        <taxon>Eukaryota</taxon>
        <taxon>Viridiplantae</taxon>
        <taxon>Streptophyta</taxon>
        <taxon>Embryophyta</taxon>
        <taxon>Tracheophyta</taxon>
        <taxon>Spermatophyta</taxon>
        <taxon>Magnoliopsida</taxon>
        <taxon>eudicotyledons</taxon>
        <taxon>Gunneridae</taxon>
        <taxon>Pentapetalae</taxon>
        <taxon>asterids</taxon>
        <taxon>lamiids</taxon>
        <taxon>Lamiales</taxon>
        <taxon>Pedaliaceae</taxon>
        <taxon>Sesamum</taxon>
    </lineage>
</organism>